<feature type="domain" description="Myb-like" evidence="2">
    <location>
        <begin position="536"/>
        <end position="586"/>
    </location>
</feature>
<dbReference type="PANTHER" id="PTHR22929">
    <property type="entry name" value="RNA POLYMERASE III TRANSCRIPTION INITIATION FACTOR B"/>
    <property type="match status" value="1"/>
</dbReference>
<feature type="compositionally biased region" description="Polar residues" evidence="1">
    <location>
        <begin position="52"/>
        <end position="72"/>
    </location>
</feature>
<dbReference type="EMBL" id="BEXD01000335">
    <property type="protein sequence ID" value="GBB86591.1"/>
    <property type="molecule type" value="Genomic_DNA"/>
</dbReference>
<feature type="compositionally biased region" description="Basic residues" evidence="1">
    <location>
        <begin position="268"/>
        <end position="282"/>
    </location>
</feature>
<dbReference type="STRING" id="94130.A0A2Z6QPE6"/>
<dbReference type="GO" id="GO:0070898">
    <property type="term" value="P:RNA polymerase III preinitiation complex assembly"/>
    <property type="evidence" value="ECO:0007669"/>
    <property type="project" value="TreeGrafter"/>
</dbReference>
<evidence type="ECO:0000256" key="1">
    <source>
        <dbReference type="SAM" id="MobiDB-lite"/>
    </source>
</evidence>
<feature type="region of interest" description="Disordered" evidence="1">
    <location>
        <begin position="336"/>
        <end position="370"/>
    </location>
</feature>
<gene>
    <name evidence="3" type="ORF">RclHR1_00130032</name>
</gene>
<dbReference type="CDD" id="cd00167">
    <property type="entry name" value="SANT"/>
    <property type="match status" value="1"/>
</dbReference>
<dbReference type="Proteomes" id="UP000247702">
    <property type="component" value="Unassembled WGS sequence"/>
</dbReference>
<feature type="region of interest" description="Disordered" evidence="1">
    <location>
        <begin position="47"/>
        <end position="72"/>
    </location>
</feature>
<dbReference type="AlphaFoldDB" id="A0A2Z6QPE6"/>
<proteinExistence type="predicted"/>
<comment type="caution">
    <text evidence="3">The sequence shown here is derived from an EMBL/GenBank/DDBJ whole genome shotgun (WGS) entry which is preliminary data.</text>
</comment>
<evidence type="ECO:0000259" key="2">
    <source>
        <dbReference type="SMART" id="SM00717"/>
    </source>
</evidence>
<name>A0A2Z6QPE6_9GLOM</name>
<dbReference type="Pfam" id="PF15963">
    <property type="entry name" value="Myb_DNA-bind_7"/>
    <property type="match status" value="1"/>
</dbReference>
<dbReference type="GO" id="GO:0000126">
    <property type="term" value="C:transcription factor TFIIIB complex"/>
    <property type="evidence" value="ECO:0007669"/>
    <property type="project" value="TreeGrafter"/>
</dbReference>
<feature type="region of interest" description="Disordered" evidence="1">
    <location>
        <begin position="176"/>
        <end position="306"/>
    </location>
</feature>
<dbReference type="Gene3D" id="1.20.58.1880">
    <property type="match status" value="1"/>
</dbReference>
<keyword evidence="4" id="KW-1185">Reference proteome</keyword>
<feature type="compositionally biased region" description="Polar residues" evidence="1">
    <location>
        <begin position="177"/>
        <end position="186"/>
    </location>
</feature>
<protein>
    <recommendedName>
        <fullName evidence="2">Myb-like domain-containing protein</fullName>
    </recommendedName>
</protein>
<dbReference type="GO" id="GO:0001156">
    <property type="term" value="F:TFIIIC-class transcription factor complex binding"/>
    <property type="evidence" value="ECO:0007669"/>
    <property type="project" value="TreeGrafter"/>
</dbReference>
<dbReference type="InterPro" id="IPR009057">
    <property type="entry name" value="Homeodomain-like_sf"/>
</dbReference>
<reference evidence="3 4" key="1">
    <citation type="submission" date="2017-11" db="EMBL/GenBank/DDBJ databases">
        <title>The genome of Rhizophagus clarus HR1 reveals common genetic basis of auxotrophy among arbuscular mycorrhizal fungi.</title>
        <authorList>
            <person name="Kobayashi Y."/>
        </authorList>
    </citation>
    <scope>NUCLEOTIDE SEQUENCE [LARGE SCALE GENOMIC DNA]</scope>
    <source>
        <strain evidence="3 4">HR1</strain>
    </source>
</reference>
<feature type="compositionally biased region" description="Low complexity" evidence="1">
    <location>
        <begin position="245"/>
        <end position="267"/>
    </location>
</feature>
<dbReference type="SMART" id="SM00717">
    <property type="entry name" value="SANT"/>
    <property type="match status" value="1"/>
</dbReference>
<accession>A0A2Z6QPE6</accession>
<dbReference type="PANTHER" id="PTHR22929:SF0">
    <property type="entry name" value="TRANSCRIPTION FACTOR TFIIIB COMPONENT B'' HOMOLOG"/>
    <property type="match status" value="1"/>
</dbReference>
<dbReference type="InterPro" id="IPR001005">
    <property type="entry name" value="SANT/Myb"/>
</dbReference>
<evidence type="ECO:0000313" key="4">
    <source>
        <dbReference type="Proteomes" id="UP000247702"/>
    </source>
</evidence>
<sequence length="656" mass="75511">MRFSLLLIHRHLTFLFCKMFKNSKSLLRSKAGKSKGTIIDVPGKSLEPTPITIVQPSNSQESSGGNKSTQLETNPDAIVVNYEGNTIDVVSQAPQDIMMDVSPSVLPAKTRSSEKRSTINRTAINADNMMNKSSGDGIQKKSLQKFPTSPKIILSFTNDSLVESSSSSGVTGIIESQNASENTTSQHIEESDVTIEDSSVKTRQRKTAIMNKKRARSNNDDEQSEDSTVATSSSSKQSKRHKRSSSITSITSSTNTDGSSTKSNSTAGRKRRSKSRKPRTTTRKQQSSKSRVKPWEDDPEDENPLDDSIVKMAELCKDLKRGRKSNTYKELEYAKYQKSQQKRRQRAAANNIRDDDQMNVGDGETPISQQLGDEDNELVQDQNIPGDNQNEQNEQYEQYEIEQNEEFNNDGSENYDEYYENREWEQEGYYDEDGNWIQYENYENEEFQQDYEMEEVEDENTQQDENNENHKPTLMKRRVFSSRGSRFVNADGQYTVREEQDSRPRIYENDEGMEVVEEDKFSHIVNSFTYSKKPRKNERWTIDDTELFFKALSRWGTDFEIISRKIFDNRKSRDQVKNKYKRERKINPLRVYKALDTRIPIEPEELEIISRYTEELATIQADNDIQDETTEVNQDDIVDDIEGGSTEENREAFDLI</sequence>
<dbReference type="InterPro" id="IPR039467">
    <property type="entry name" value="TFIIIB_B''_Myb"/>
</dbReference>
<organism evidence="3 4">
    <name type="scientific">Rhizophagus clarus</name>
    <dbReference type="NCBI Taxonomy" id="94130"/>
    <lineage>
        <taxon>Eukaryota</taxon>
        <taxon>Fungi</taxon>
        <taxon>Fungi incertae sedis</taxon>
        <taxon>Mucoromycota</taxon>
        <taxon>Glomeromycotina</taxon>
        <taxon>Glomeromycetes</taxon>
        <taxon>Glomerales</taxon>
        <taxon>Glomeraceae</taxon>
        <taxon>Rhizophagus</taxon>
    </lineage>
</organism>
<feature type="compositionally biased region" description="Basic residues" evidence="1">
    <location>
        <begin position="202"/>
        <end position="216"/>
    </location>
</feature>
<dbReference type="SUPFAM" id="SSF46689">
    <property type="entry name" value="Homeodomain-like"/>
    <property type="match status" value="1"/>
</dbReference>
<evidence type="ECO:0000313" key="3">
    <source>
        <dbReference type="EMBL" id="GBB86591.1"/>
    </source>
</evidence>